<sequence length="230" mass="25644">MFSKIRKVMVGSGGTTSSPAFAAEEVEQILLQEMVLGRHQLTIKSKKKHENTSARQFRPDLTEEQIHQYIVEGLGGSLKKKEKADKKKRKGKKKKQSIKDSAAADASSEEDKEKKRLTTRASIVAVLDSATKGEHAGSTQKTTNEVVEKRRASRRHHTSSLRRSSRTIPFRQSQRGSAYNGESDVPRLASKIDSERVDAYFETLMAASQPMPRPNRAAQRDIQLAMPKAA</sequence>
<evidence type="ECO:0000313" key="3">
    <source>
        <dbReference type="Proteomes" id="UP001153069"/>
    </source>
</evidence>
<proteinExistence type="predicted"/>
<feature type="compositionally biased region" description="Basic and acidic residues" evidence="1">
    <location>
        <begin position="57"/>
        <end position="66"/>
    </location>
</feature>
<feature type="region of interest" description="Disordered" evidence="1">
    <location>
        <begin position="42"/>
        <end position="192"/>
    </location>
</feature>
<feature type="compositionally biased region" description="Basic residues" evidence="1">
    <location>
        <begin position="78"/>
        <end position="96"/>
    </location>
</feature>
<reference evidence="2" key="1">
    <citation type="submission" date="2020-06" db="EMBL/GenBank/DDBJ databases">
        <authorList>
            <consortium name="Plant Systems Biology data submission"/>
        </authorList>
    </citation>
    <scope>NUCLEOTIDE SEQUENCE</scope>
    <source>
        <strain evidence="2">D6</strain>
    </source>
</reference>
<keyword evidence="3" id="KW-1185">Reference proteome</keyword>
<dbReference type="Proteomes" id="UP001153069">
    <property type="component" value="Unassembled WGS sequence"/>
</dbReference>
<dbReference type="EMBL" id="CAICTM010000132">
    <property type="protein sequence ID" value="CAB9502314.1"/>
    <property type="molecule type" value="Genomic_DNA"/>
</dbReference>
<feature type="compositionally biased region" description="Basic residues" evidence="1">
    <location>
        <begin position="151"/>
        <end position="165"/>
    </location>
</feature>
<organism evidence="2 3">
    <name type="scientific">Seminavis robusta</name>
    <dbReference type="NCBI Taxonomy" id="568900"/>
    <lineage>
        <taxon>Eukaryota</taxon>
        <taxon>Sar</taxon>
        <taxon>Stramenopiles</taxon>
        <taxon>Ochrophyta</taxon>
        <taxon>Bacillariophyta</taxon>
        <taxon>Bacillariophyceae</taxon>
        <taxon>Bacillariophycidae</taxon>
        <taxon>Naviculales</taxon>
        <taxon>Naviculaceae</taxon>
        <taxon>Seminavis</taxon>
    </lineage>
</organism>
<evidence type="ECO:0000313" key="2">
    <source>
        <dbReference type="EMBL" id="CAB9502314.1"/>
    </source>
</evidence>
<protein>
    <submittedName>
        <fullName evidence="2">Uncharacterized protein</fullName>
    </submittedName>
</protein>
<accession>A0A9N8DGN2</accession>
<feature type="region of interest" description="Disordered" evidence="1">
    <location>
        <begin position="205"/>
        <end position="230"/>
    </location>
</feature>
<comment type="caution">
    <text evidence="2">The sequence shown here is derived from an EMBL/GenBank/DDBJ whole genome shotgun (WGS) entry which is preliminary data.</text>
</comment>
<gene>
    <name evidence="2" type="ORF">SEMRO_133_G062990.1</name>
</gene>
<name>A0A9N8DGN2_9STRA</name>
<dbReference type="AlphaFoldDB" id="A0A9N8DGN2"/>
<evidence type="ECO:0000256" key="1">
    <source>
        <dbReference type="SAM" id="MobiDB-lite"/>
    </source>
</evidence>